<dbReference type="AlphaFoldDB" id="K2IY29"/>
<sequence>MKVTPPQLPTAPKAATGQAQAPLKTEPLAPQVYAQAARLALGLTLPSPSGAALSRQLPPLGLDSLPTLLSSLLLPDKGQHQGLRQWLLAAVGARLQDARMPLPEPLARFLDSLGSEARKTLSEGLGRLEQAQVQSRQDTLFWALPLPFSEDWLELAWPKSASQDPKRQEEPVLTLLFPIPELGRLLVKAGVSQVRFYADTPALKARVDDTLPRLAKRLDSLNLSPALHSFQGKVPSRLMPPVGGINELV</sequence>
<evidence type="ECO:0000313" key="3">
    <source>
        <dbReference type="Proteomes" id="UP000006755"/>
    </source>
</evidence>
<dbReference type="RefSeq" id="WP_008483817.1">
    <property type="nucleotide sequence ID" value="NZ_AMRI01000008.1"/>
</dbReference>
<feature type="region of interest" description="Disordered" evidence="1">
    <location>
        <begin position="1"/>
        <end position="23"/>
    </location>
</feature>
<reference evidence="2 3" key="1">
    <citation type="journal article" date="2012" name="J. Bacteriol.">
        <title>Genome Sequence of Gallaecimonas xiamenensis Type Strain 3-C-1.</title>
        <authorList>
            <person name="Lai Q."/>
            <person name="Wang L."/>
            <person name="Wang W."/>
            <person name="Shao Z."/>
        </authorList>
    </citation>
    <scope>NUCLEOTIDE SEQUENCE [LARGE SCALE GENOMIC DNA]</scope>
    <source>
        <strain evidence="2 3">3-C-1</strain>
    </source>
</reference>
<evidence type="ECO:0000256" key="1">
    <source>
        <dbReference type="SAM" id="MobiDB-lite"/>
    </source>
</evidence>
<evidence type="ECO:0000313" key="2">
    <source>
        <dbReference type="EMBL" id="EKE75391.1"/>
    </source>
</evidence>
<organism evidence="2 3">
    <name type="scientific">Gallaecimonas xiamenensis 3-C-1</name>
    <dbReference type="NCBI Taxonomy" id="745411"/>
    <lineage>
        <taxon>Bacteria</taxon>
        <taxon>Pseudomonadati</taxon>
        <taxon>Pseudomonadota</taxon>
        <taxon>Gammaproteobacteria</taxon>
        <taxon>Enterobacterales</taxon>
        <taxon>Gallaecimonadaceae</taxon>
        <taxon>Gallaecimonas</taxon>
    </lineage>
</organism>
<dbReference type="OrthoDB" id="7059111at2"/>
<gene>
    <name evidence="2" type="ORF">B3C1_06934</name>
</gene>
<dbReference type="STRING" id="745411.B3C1_06934"/>
<protein>
    <submittedName>
        <fullName evidence="2">Uncharacterized protein</fullName>
    </submittedName>
</protein>
<keyword evidence="3" id="KW-1185">Reference proteome</keyword>
<name>K2IY29_9GAMM</name>
<dbReference type="EMBL" id="AMRI01000008">
    <property type="protein sequence ID" value="EKE75391.1"/>
    <property type="molecule type" value="Genomic_DNA"/>
</dbReference>
<proteinExistence type="predicted"/>
<dbReference type="Proteomes" id="UP000006755">
    <property type="component" value="Unassembled WGS sequence"/>
</dbReference>
<accession>K2IY29</accession>
<comment type="caution">
    <text evidence="2">The sequence shown here is derived from an EMBL/GenBank/DDBJ whole genome shotgun (WGS) entry which is preliminary data.</text>
</comment>